<feature type="compositionally biased region" description="Basic and acidic residues" evidence="1">
    <location>
        <begin position="171"/>
        <end position="182"/>
    </location>
</feature>
<feature type="region of interest" description="Disordered" evidence="1">
    <location>
        <begin position="171"/>
        <end position="214"/>
    </location>
</feature>
<feature type="compositionally biased region" description="Basic and acidic residues" evidence="1">
    <location>
        <begin position="192"/>
        <end position="202"/>
    </location>
</feature>
<gene>
    <name evidence="2" type="ORF">PCOR1329_LOCUS44073</name>
</gene>
<dbReference type="EMBL" id="CAUYUJ010015294">
    <property type="protein sequence ID" value="CAK0852122.1"/>
    <property type="molecule type" value="Genomic_DNA"/>
</dbReference>
<reference evidence="2" key="1">
    <citation type="submission" date="2023-10" db="EMBL/GenBank/DDBJ databases">
        <authorList>
            <person name="Chen Y."/>
            <person name="Shah S."/>
            <person name="Dougan E. K."/>
            <person name="Thang M."/>
            <person name="Chan C."/>
        </authorList>
    </citation>
    <scope>NUCLEOTIDE SEQUENCE [LARGE SCALE GENOMIC DNA]</scope>
</reference>
<organism evidence="2 3">
    <name type="scientific">Prorocentrum cordatum</name>
    <dbReference type="NCBI Taxonomy" id="2364126"/>
    <lineage>
        <taxon>Eukaryota</taxon>
        <taxon>Sar</taxon>
        <taxon>Alveolata</taxon>
        <taxon>Dinophyceae</taxon>
        <taxon>Prorocentrales</taxon>
        <taxon>Prorocentraceae</taxon>
        <taxon>Prorocentrum</taxon>
    </lineage>
</organism>
<evidence type="ECO:0008006" key="4">
    <source>
        <dbReference type="Google" id="ProtNLM"/>
    </source>
</evidence>
<proteinExistence type="predicted"/>
<comment type="caution">
    <text evidence="2">The sequence shown here is derived from an EMBL/GenBank/DDBJ whole genome shotgun (WGS) entry which is preliminary data.</text>
</comment>
<sequence length="214" mass="23438">MEHCGIKAGCAAARNKAQRMASAEKQRPTLRRYAGAPWRFRVLEKIELAGPQAGPVMDIEFWTASYRDAGDATSTGCCIWTSERSLPDYFARLGSASPIGNVNSGMVFCLVGTSRFPGEQQAVLGSEALPTVGSAGHRIGKCKPCAFLYKKGCLNGTACPFCHLCEEGEKQRRQKDRAEKNKKPLRKQRREIRRESQEKALSDAEGPEPAGVNC</sequence>
<evidence type="ECO:0000256" key="1">
    <source>
        <dbReference type="SAM" id="MobiDB-lite"/>
    </source>
</evidence>
<protein>
    <recommendedName>
        <fullName evidence="4">C3H1-type domain-containing protein</fullName>
    </recommendedName>
</protein>
<name>A0ABN9U0C8_9DINO</name>
<evidence type="ECO:0000313" key="2">
    <source>
        <dbReference type="EMBL" id="CAK0852122.1"/>
    </source>
</evidence>
<keyword evidence="3" id="KW-1185">Reference proteome</keyword>
<dbReference type="Proteomes" id="UP001189429">
    <property type="component" value="Unassembled WGS sequence"/>
</dbReference>
<accession>A0ABN9U0C8</accession>
<evidence type="ECO:0000313" key="3">
    <source>
        <dbReference type="Proteomes" id="UP001189429"/>
    </source>
</evidence>